<protein>
    <submittedName>
        <fullName evidence="1">Uncharacterized protein</fullName>
    </submittedName>
</protein>
<dbReference type="EMBL" id="CM020618">
    <property type="protein sequence ID" value="KAK1857819.1"/>
    <property type="molecule type" value="Genomic_DNA"/>
</dbReference>
<accession>A0ACC3BIP5</accession>
<keyword evidence="2" id="KW-1185">Reference proteome</keyword>
<evidence type="ECO:0000313" key="2">
    <source>
        <dbReference type="Proteomes" id="UP000798662"/>
    </source>
</evidence>
<organism evidence="1 2">
    <name type="scientific">Pyropia yezoensis</name>
    <name type="common">Susabi-nori</name>
    <name type="synonym">Porphyra yezoensis</name>
    <dbReference type="NCBI Taxonomy" id="2788"/>
    <lineage>
        <taxon>Eukaryota</taxon>
        <taxon>Rhodophyta</taxon>
        <taxon>Bangiophyceae</taxon>
        <taxon>Bangiales</taxon>
        <taxon>Bangiaceae</taxon>
        <taxon>Pyropia</taxon>
    </lineage>
</organism>
<gene>
    <name evidence="1" type="ORF">I4F81_000433</name>
</gene>
<sequence>MRTRSAPAARHPDIDSQRNPSVLFFLFVALPPSFTLSSLLFSPPPPPIMSDPGCRLFVGNLSWNTTDESMRMAFEDGAGVPGSVLDSKVILDRETGRSRGFGFVTFSSPDLASAAIAKMNGMDVDGRQVRVDMASSRQR</sequence>
<evidence type="ECO:0000313" key="1">
    <source>
        <dbReference type="EMBL" id="KAK1857819.1"/>
    </source>
</evidence>
<dbReference type="Proteomes" id="UP000798662">
    <property type="component" value="Chromosome 1"/>
</dbReference>
<reference evidence="1" key="1">
    <citation type="submission" date="2019-11" db="EMBL/GenBank/DDBJ databases">
        <title>Nori genome reveals adaptations in red seaweeds to the harsh intertidal environment.</title>
        <authorList>
            <person name="Wang D."/>
            <person name="Mao Y."/>
        </authorList>
    </citation>
    <scope>NUCLEOTIDE SEQUENCE</scope>
    <source>
        <tissue evidence="1">Gametophyte</tissue>
    </source>
</reference>
<proteinExistence type="predicted"/>
<name>A0ACC3BIP5_PYRYE</name>
<comment type="caution">
    <text evidence="1">The sequence shown here is derived from an EMBL/GenBank/DDBJ whole genome shotgun (WGS) entry which is preliminary data.</text>
</comment>